<dbReference type="SUPFAM" id="SSF56655">
    <property type="entry name" value="Carbohydrate phosphatase"/>
    <property type="match status" value="1"/>
</dbReference>
<dbReference type="KEGG" id="haa:A5892_17315"/>
<accession>A0A172YKK2</accession>
<evidence type="ECO:0000256" key="1">
    <source>
        <dbReference type="ARBA" id="ARBA00009759"/>
    </source>
</evidence>
<comment type="similarity">
    <text evidence="1">Belongs to the inositol monophosphatase superfamily.</text>
</comment>
<protein>
    <submittedName>
        <fullName evidence="2">Inositol monophosphatase</fullName>
    </submittedName>
</protein>
<proteinExistence type="inferred from homology"/>
<dbReference type="GO" id="GO:0008934">
    <property type="term" value="F:inositol monophosphate 1-phosphatase activity"/>
    <property type="evidence" value="ECO:0007669"/>
    <property type="project" value="TreeGrafter"/>
</dbReference>
<evidence type="ECO:0000313" key="3">
    <source>
        <dbReference type="Proteomes" id="UP000077875"/>
    </source>
</evidence>
<reference evidence="2 3" key="1">
    <citation type="submission" date="2016-04" db="EMBL/GenBank/DDBJ databases">
        <title>Complete Genome Sequence of Halotalea alkalilenta IHB B 13600.</title>
        <authorList>
            <person name="Swarnkar M.K."/>
            <person name="Sharma A."/>
            <person name="Kaushal K."/>
            <person name="Soni R."/>
            <person name="Rana S."/>
            <person name="Singh A.K."/>
            <person name="Gulati A."/>
        </authorList>
    </citation>
    <scope>NUCLEOTIDE SEQUENCE [LARGE SCALE GENOMIC DNA]</scope>
    <source>
        <strain evidence="2 3">IHB B 13600</strain>
    </source>
</reference>
<keyword evidence="3" id="KW-1185">Reference proteome</keyword>
<dbReference type="Pfam" id="PF00459">
    <property type="entry name" value="Inositol_P"/>
    <property type="match status" value="1"/>
</dbReference>
<dbReference type="PANTHER" id="PTHR20854:SF4">
    <property type="entry name" value="INOSITOL-1-MONOPHOSPHATASE-RELATED"/>
    <property type="match status" value="1"/>
</dbReference>
<dbReference type="Gene3D" id="3.40.190.80">
    <property type="match status" value="1"/>
</dbReference>
<dbReference type="PANTHER" id="PTHR20854">
    <property type="entry name" value="INOSITOL MONOPHOSPHATASE"/>
    <property type="match status" value="1"/>
</dbReference>
<dbReference type="PRINTS" id="PR00377">
    <property type="entry name" value="IMPHPHTASES"/>
</dbReference>
<dbReference type="Proteomes" id="UP000077875">
    <property type="component" value="Chromosome"/>
</dbReference>
<dbReference type="GO" id="GO:0006020">
    <property type="term" value="P:inositol metabolic process"/>
    <property type="evidence" value="ECO:0007669"/>
    <property type="project" value="TreeGrafter"/>
</dbReference>
<dbReference type="RefSeq" id="WP_064124590.1">
    <property type="nucleotide sequence ID" value="NZ_CP015243.1"/>
</dbReference>
<organism evidence="2 3">
    <name type="scientific">Halotalea alkalilenta</name>
    <dbReference type="NCBI Taxonomy" id="376489"/>
    <lineage>
        <taxon>Bacteria</taxon>
        <taxon>Pseudomonadati</taxon>
        <taxon>Pseudomonadota</taxon>
        <taxon>Gammaproteobacteria</taxon>
        <taxon>Oceanospirillales</taxon>
        <taxon>Halomonadaceae</taxon>
        <taxon>Halotalea</taxon>
    </lineage>
</organism>
<gene>
    <name evidence="2" type="ORF">A5892_17315</name>
</gene>
<evidence type="ECO:0000313" key="2">
    <source>
        <dbReference type="EMBL" id="ANF59749.1"/>
    </source>
</evidence>
<sequence>MQPMVEFALRALRGAQEHFFRIRDKIDVAREDRLLDNMLEETARFAEQQIVKQFARGYPQHGISGRFTPHRDGEGDGRDYHWKIELQHGYANLAAGSPAWAMSMVCLYQGRPEHAVLIVPFAEEEYLVSRGRGVQFNQRRMRVPTVSSVTGARVALGLPESWMRSRYQPTYLKLVEALGTQIDVMRASGCSLLDLAELATGRVDAAFALGLDDHDLSLASLLLKESGALIGQPDGSPQVAAEKVLMASGQRLFKPLIQLLAPRLREL</sequence>
<dbReference type="EMBL" id="CP015243">
    <property type="protein sequence ID" value="ANF59749.1"/>
    <property type="molecule type" value="Genomic_DNA"/>
</dbReference>
<dbReference type="InterPro" id="IPR000760">
    <property type="entry name" value="Inositol_monophosphatase-like"/>
</dbReference>
<dbReference type="STRING" id="376489.A5892_17315"/>
<dbReference type="GO" id="GO:0007165">
    <property type="term" value="P:signal transduction"/>
    <property type="evidence" value="ECO:0007669"/>
    <property type="project" value="TreeGrafter"/>
</dbReference>
<dbReference type="Gene3D" id="3.30.540.10">
    <property type="entry name" value="Fructose-1,6-Bisphosphatase, subunit A, domain 1"/>
    <property type="match status" value="1"/>
</dbReference>
<name>A0A172YKK2_9GAMM</name>
<dbReference type="AlphaFoldDB" id="A0A172YKK2"/>